<keyword evidence="4" id="KW-1185">Reference proteome</keyword>
<dbReference type="InterPro" id="IPR015946">
    <property type="entry name" value="KH_dom-like_a/b"/>
</dbReference>
<dbReference type="Proteomes" id="UP000189674">
    <property type="component" value="Chromosome"/>
</dbReference>
<evidence type="ECO:0000256" key="1">
    <source>
        <dbReference type="ARBA" id="ARBA00022517"/>
    </source>
</evidence>
<evidence type="ECO:0000313" key="3">
    <source>
        <dbReference type="EMBL" id="AQT67665.1"/>
    </source>
</evidence>
<dbReference type="PANTHER" id="PTHR33515">
    <property type="entry name" value="RIBOSOME-BINDING FACTOR A, CHLOROPLASTIC-RELATED"/>
    <property type="match status" value="1"/>
</dbReference>
<sequence>MPTRRQEKINRIIKEVVADAIQNRLSDPRIEGIIISVTQTDVAPDLRTAEVYLSIMSEDEQVSNKAFKAIRGAAAHIRRLLSDKLTTRFTPELRFHRDIKIKGAIETLKVIEEAAKEFKEEDELNAPEDESTDPQ</sequence>
<dbReference type="GO" id="GO:0030490">
    <property type="term" value="P:maturation of SSU-rRNA"/>
    <property type="evidence" value="ECO:0007669"/>
    <property type="project" value="UniProtKB-UniRule"/>
</dbReference>
<comment type="function">
    <text evidence="2">One of several proteins that assist in the late maturation steps of the functional core of the 30S ribosomal subunit. Associates with free 30S ribosomal subunits (but not with 30S subunits that are part of 70S ribosomes or polysomes). Required for efficient processing of 16S rRNA. May interact with the 5'-terminal helix region of 16S rRNA.</text>
</comment>
<comment type="subcellular location">
    <subcellularLocation>
        <location evidence="2">Cytoplasm</location>
    </subcellularLocation>
</comment>
<gene>
    <name evidence="2 3" type="primary">rbfA</name>
    <name evidence="3" type="ORF">STSP2_00813</name>
</gene>
<keyword evidence="1 2" id="KW-0690">Ribosome biogenesis</keyword>
<keyword evidence="2" id="KW-0963">Cytoplasm</keyword>
<reference evidence="4" key="1">
    <citation type="submission" date="2017-02" db="EMBL/GenBank/DDBJ databases">
        <title>Comparative genomics and description of representatives of a novel lineage of planctomycetes thriving in anoxic sediments.</title>
        <authorList>
            <person name="Spring S."/>
            <person name="Bunk B."/>
            <person name="Sproer C."/>
        </authorList>
    </citation>
    <scope>NUCLEOTIDE SEQUENCE [LARGE SCALE GENOMIC DNA]</scope>
    <source>
        <strain evidence="4">ST-NAGAB-D1</strain>
    </source>
</reference>
<dbReference type="OrthoDB" id="307788at2"/>
<comment type="subunit">
    <text evidence="2">Monomer. Binds 30S ribosomal subunits, but not 50S ribosomal subunits or 70S ribosomes.</text>
</comment>
<dbReference type="InterPro" id="IPR000238">
    <property type="entry name" value="RbfA"/>
</dbReference>
<dbReference type="InterPro" id="IPR023799">
    <property type="entry name" value="RbfA_dom_sf"/>
</dbReference>
<proteinExistence type="inferred from homology"/>
<dbReference type="PANTHER" id="PTHR33515:SF1">
    <property type="entry name" value="RIBOSOME-BINDING FACTOR A, CHLOROPLASTIC-RELATED"/>
    <property type="match status" value="1"/>
</dbReference>
<dbReference type="SUPFAM" id="SSF89919">
    <property type="entry name" value="Ribosome-binding factor A, RbfA"/>
    <property type="match status" value="1"/>
</dbReference>
<evidence type="ECO:0000313" key="4">
    <source>
        <dbReference type="Proteomes" id="UP000189674"/>
    </source>
</evidence>
<comment type="similarity">
    <text evidence="2">Belongs to the RbfA family.</text>
</comment>
<dbReference type="KEGG" id="alus:STSP2_00813"/>
<dbReference type="Pfam" id="PF02033">
    <property type="entry name" value="RBFA"/>
    <property type="match status" value="1"/>
</dbReference>
<evidence type="ECO:0000256" key="2">
    <source>
        <dbReference type="HAMAP-Rule" id="MF_00003"/>
    </source>
</evidence>
<dbReference type="GO" id="GO:0005829">
    <property type="term" value="C:cytosol"/>
    <property type="evidence" value="ECO:0007669"/>
    <property type="project" value="TreeGrafter"/>
</dbReference>
<accession>A0A1U9NIL5</accession>
<dbReference type="Gene3D" id="3.30.300.20">
    <property type="match status" value="1"/>
</dbReference>
<dbReference type="STRING" id="1936003.STSP2_00813"/>
<name>A0A1U9NIL5_9BACT</name>
<dbReference type="NCBIfam" id="TIGR00082">
    <property type="entry name" value="rbfA"/>
    <property type="match status" value="1"/>
</dbReference>
<dbReference type="EMBL" id="CP019791">
    <property type="protein sequence ID" value="AQT67665.1"/>
    <property type="molecule type" value="Genomic_DNA"/>
</dbReference>
<dbReference type="HAMAP" id="MF_00003">
    <property type="entry name" value="RbfA"/>
    <property type="match status" value="1"/>
</dbReference>
<organism evidence="3 4">
    <name type="scientific">Anaerohalosphaera lusitana</name>
    <dbReference type="NCBI Taxonomy" id="1936003"/>
    <lineage>
        <taxon>Bacteria</taxon>
        <taxon>Pseudomonadati</taxon>
        <taxon>Planctomycetota</taxon>
        <taxon>Phycisphaerae</taxon>
        <taxon>Sedimentisphaerales</taxon>
        <taxon>Anaerohalosphaeraceae</taxon>
        <taxon>Anaerohalosphaera</taxon>
    </lineage>
</organism>
<dbReference type="AlphaFoldDB" id="A0A1U9NIL5"/>
<dbReference type="GO" id="GO:0043024">
    <property type="term" value="F:ribosomal small subunit binding"/>
    <property type="evidence" value="ECO:0007669"/>
    <property type="project" value="TreeGrafter"/>
</dbReference>
<protein>
    <recommendedName>
        <fullName evidence="2">Ribosome-binding factor A</fullName>
    </recommendedName>
</protein>
<dbReference type="RefSeq" id="WP_146660040.1">
    <property type="nucleotide sequence ID" value="NZ_CP019791.1"/>
</dbReference>